<name>A0ABT5ZS20_9ACTN</name>
<dbReference type="RefSeq" id="WP_276095582.1">
    <property type="nucleotide sequence ID" value="NZ_JARJBC010000018.1"/>
</dbReference>
<organism evidence="1 2">
    <name type="scientific">Streptomyces silvisoli</name>
    <dbReference type="NCBI Taxonomy" id="3034235"/>
    <lineage>
        <taxon>Bacteria</taxon>
        <taxon>Bacillati</taxon>
        <taxon>Actinomycetota</taxon>
        <taxon>Actinomycetes</taxon>
        <taxon>Kitasatosporales</taxon>
        <taxon>Streptomycetaceae</taxon>
        <taxon>Streptomyces</taxon>
    </lineage>
</organism>
<accession>A0ABT5ZS20</accession>
<evidence type="ECO:0000313" key="1">
    <source>
        <dbReference type="EMBL" id="MDF3292526.1"/>
    </source>
</evidence>
<dbReference type="Gene3D" id="3.10.450.50">
    <property type="match status" value="1"/>
</dbReference>
<dbReference type="SUPFAM" id="SSF54427">
    <property type="entry name" value="NTF2-like"/>
    <property type="match status" value="1"/>
</dbReference>
<gene>
    <name evidence="1" type="ORF">P3G67_25490</name>
</gene>
<keyword evidence="2" id="KW-1185">Reference proteome</keyword>
<sequence length="140" mass="15189">MTTHTRTTDLTRAHGIRLFDQWTALWNGDLALAQLILTPGFRIRFASAIADTADAFRGPADIAFLIGEFRDRYPAPGLRYAVDGTPAVDLATRTVAARWTVDVPDAAGDVTTKSGIDMLALDGDRVAEVWSVTGARRFAP</sequence>
<evidence type="ECO:0008006" key="3">
    <source>
        <dbReference type="Google" id="ProtNLM"/>
    </source>
</evidence>
<comment type="caution">
    <text evidence="1">The sequence shown here is derived from an EMBL/GenBank/DDBJ whole genome shotgun (WGS) entry which is preliminary data.</text>
</comment>
<dbReference type="EMBL" id="JARJBC010000018">
    <property type="protein sequence ID" value="MDF3292526.1"/>
    <property type="molecule type" value="Genomic_DNA"/>
</dbReference>
<protein>
    <recommendedName>
        <fullName evidence="3">SnoaL-like domain-containing protein</fullName>
    </recommendedName>
</protein>
<proteinExistence type="predicted"/>
<dbReference type="InterPro" id="IPR032710">
    <property type="entry name" value="NTF2-like_dom_sf"/>
</dbReference>
<reference evidence="1 2" key="1">
    <citation type="submission" date="2023-03" db="EMBL/GenBank/DDBJ databases">
        <title>Draft genome sequence of Streptomyces sp. RB6PN23 isolated from peat swamp forest in Thailand.</title>
        <authorList>
            <person name="Klaysubun C."/>
            <person name="Duangmal K."/>
        </authorList>
    </citation>
    <scope>NUCLEOTIDE SEQUENCE [LARGE SCALE GENOMIC DNA]</scope>
    <source>
        <strain evidence="1 2">RB6PN23</strain>
    </source>
</reference>
<dbReference type="Proteomes" id="UP001216579">
    <property type="component" value="Unassembled WGS sequence"/>
</dbReference>
<evidence type="ECO:0000313" key="2">
    <source>
        <dbReference type="Proteomes" id="UP001216579"/>
    </source>
</evidence>